<proteinExistence type="predicted"/>
<dbReference type="AlphaFoldDB" id="A0A7Y8XZM9"/>
<evidence type="ECO:0000256" key="1">
    <source>
        <dbReference type="SAM" id="SignalP"/>
    </source>
</evidence>
<evidence type="ECO:0000313" key="3">
    <source>
        <dbReference type="EMBL" id="NYA69697.1"/>
    </source>
</evidence>
<keyword evidence="1" id="KW-0732">Signal</keyword>
<reference evidence="3 4" key="1">
    <citation type="submission" date="2020-07" db="EMBL/GenBank/DDBJ databases">
        <authorList>
            <person name="Sun Q."/>
        </authorList>
    </citation>
    <scope>NUCLEOTIDE SEQUENCE [LARGE SCALE GENOMIC DNA]</scope>
    <source>
        <strain evidence="3 4">MAH-1</strain>
    </source>
</reference>
<dbReference type="CDD" id="cd10283">
    <property type="entry name" value="MnuA_DNase1-like"/>
    <property type="match status" value="1"/>
</dbReference>
<dbReference type="Gene3D" id="3.60.10.10">
    <property type="entry name" value="Endonuclease/exonuclease/phosphatase"/>
    <property type="match status" value="1"/>
</dbReference>
<evidence type="ECO:0000259" key="2">
    <source>
        <dbReference type="Pfam" id="PF03372"/>
    </source>
</evidence>
<dbReference type="EMBL" id="JACBJI010000001">
    <property type="protein sequence ID" value="NYA69697.1"/>
    <property type="molecule type" value="Genomic_DNA"/>
</dbReference>
<dbReference type="Pfam" id="PF03372">
    <property type="entry name" value="Exo_endo_phos"/>
    <property type="match status" value="1"/>
</dbReference>
<gene>
    <name evidence="3" type="ORF">HZF10_02100</name>
</gene>
<sequence length="265" mass="30315">MTKFLFFFLLLPCLVCSQVRLCSWNLCDMGKSKSEASIAFMAKVLKDYNLVALQEIVTGPEGAKAVARLVQALNRTGAKWDYCLSAPTSGSRQKSERYAFLWKTSFISKKGDAWLDRHFASEIEREPYLGTFTYLGKTFTLVNFHAITKRLQPETEIKYFKFFPDKYNGLNLVFTGDFNCPQSHSVFNPLRKNGYAPALSGTKTTLKNKCGTTCTASEFDNFFFKHSRLKILDKGALPFYLPFPTLHEARKVSDHLPIWMRFEIN</sequence>
<name>A0A7Y8XZM9_9FLAO</name>
<keyword evidence="3" id="KW-0269">Exonuclease</keyword>
<comment type="caution">
    <text evidence="3">The sequence shown here is derived from an EMBL/GenBank/DDBJ whole genome shotgun (WGS) entry which is preliminary data.</text>
</comment>
<accession>A0A7Y8XZM9</accession>
<dbReference type="InterPro" id="IPR005135">
    <property type="entry name" value="Endo/exonuclease/phosphatase"/>
</dbReference>
<keyword evidence="4" id="KW-1185">Reference proteome</keyword>
<keyword evidence="3" id="KW-0255">Endonuclease</keyword>
<dbReference type="PANTHER" id="PTHR11371">
    <property type="entry name" value="DEOXYRIBONUCLEASE"/>
    <property type="match status" value="1"/>
</dbReference>
<feature type="domain" description="Endonuclease/exonuclease/phosphatase" evidence="2">
    <location>
        <begin position="23"/>
        <end position="255"/>
    </location>
</feature>
<keyword evidence="3" id="KW-0540">Nuclease</keyword>
<dbReference type="GO" id="GO:0004519">
    <property type="term" value="F:endonuclease activity"/>
    <property type="evidence" value="ECO:0007669"/>
    <property type="project" value="UniProtKB-KW"/>
</dbReference>
<dbReference type="SUPFAM" id="SSF56219">
    <property type="entry name" value="DNase I-like"/>
    <property type="match status" value="1"/>
</dbReference>
<organism evidence="3 4">
    <name type="scientific">Flavobacterium agri</name>
    <dbReference type="NCBI Taxonomy" id="2743471"/>
    <lineage>
        <taxon>Bacteria</taxon>
        <taxon>Pseudomonadati</taxon>
        <taxon>Bacteroidota</taxon>
        <taxon>Flavobacteriia</taxon>
        <taxon>Flavobacteriales</taxon>
        <taxon>Flavobacteriaceae</taxon>
        <taxon>Flavobacterium</taxon>
    </lineage>
</organism>
<dbReference type="Proteomes" id="UP000535020">
    <property type="component" value="Unassembled WGS sequence"/>
</dbReference>
<keyword evidence="3" id="KW-0378">Hydrolase</keyword>
<protein>
    <submittedName>
        <fullName evidence="3">Endonuclease/exonuclease/phosphatase family protein</fullName>
    </submittedName>
</protein>
<feature type="chain" id="PRO_5030683019" evidence="1">
    <location>
        <begin position="18"/>
        <end position="265"/>
    </location>
</feature>
<feature type="signal peptide" evidence="1">
    <location>
        <begin position="1"/>
        <end position="17"/>
    </location>
</feature>
<evidence type="ECO:0000313" key="4">
    <source>
        <dbReference type="Proteomes" id="UP000535020"/>
    </source>
</evidence>
<dbReference type="InterPro" id="IPR036691">
    <property type="entry name" value="Endo/exonu/phosph_ase_sf"/>
</dbReference>
<dbReference type="GO" id="GO:0004527">
    <property type="term" value="F:exonuclease activity"/>
    <property type="evidence" value="ECO:0007669"/>
    <property type="project" value="UniProtKB-KW"/>
</dbReference>
<dbReference type="RefSeq" id="WP_176004516.1">
    <property type="nucleotide sequence ID" value="NZ_JABWMI010000003.1"/>
</dbReference>
<dbReference type="PANTHER" id="PTHR11371:SF31">
    <property type="entry name" value="EXTRACELLULAR NUCLEASE"/>
    <property type="match status" value="1"/>
</dbReference>